<accession>A0A923JGP1</accession>
<reference evidence="2" key="3">
    <citation type="submission" date="2021-06" db="EMBL/GenBank/DDBJ databases">
        <title>Updating the genus Pseudomonas: Description of 43 new species and partition of the Pseudomonas putida group.</title>
        <authorList>
            <person name="Girard L."/>
            <person name="Lood C."/>
            <person name="Vandamme P."/>
            <person name="Rokni-Zadeh H."/>
            <person name="Van Noort V."/>
            <person name="Hofte M."/>
            <person name="Lavigne R."/>
            <person name="De Mot R."/>
        </authorList>
    </citation>
    <scope>NUCLEOTIDE SEQUENCE</scope>
    <source>
        <strain evidence="2">SWRI153</strain>
    </source>
</reference>
<sequence length="100" mass="11574">MVIEDLEVIKSIFRIVHGGIVHGYDSFRYEIEMGQGFMEAELTVEKNGIEVTDAEIDFDISDVYFLAKELKANAVQRGEPWKSFVLSYREGEQVKTKFEY</sequence>
<dbReference type="EMBL" id="JABWQP010000011">
    <property type="protein sequence ID" value="MBC3343689.1"/>
    <property type="molecule type" value="Genomic_DNA"/>
</dbReference>
<proteinExistence type="predicted"/>
<evidence type="ECO:0000313" key="2">
    <source>
        <dbReference type="EMBL" id="MBV4488017.1"/>
    </source>
</evidence>
<dbReference type="Proteomes" id="UP000648816">
    <property type="component" value="Unassembled WGS sequence"/>
</dbReference>
<keyword evidence="3" id="KW-1185">Reference proteome</keyword>
<name>A0A923JGP1_9PSED</name>
<organism evidence="1">
    <name type="scientific">Pseudomonas khorasanensis</name>
    <dbReference type="NCBI Taxonomy" id="2745508"/>
    <lineage>
        <taxon>Bacteria</taxon>
        <taxon>Pseudomonadati</taxon>
        <taxon>Pseudomonadota</taxon>
        <taxon>Gammaproteobacteria</taxon>
        <taxon>Pseudomonadales</taxon>
        <taxon>Pseudomonadaceae</taxon>
        <taxon>Pseudomonas</taxon>
    </lineage>
</organism>
<dbReference type="EMBL" id="JABWQP020000011">
    <property type="protein sequence ID" value="MBV4488017.1"/>
    <property type="molecule type" value="Genomic_DNA"/>
</dbReference>
<gene>
    <name evidence="2" type="ORF">HU727_020730</name>
    <name evidence="1" type="ORF">HU727_18795</name>
</gene>
<comment type="caution">
    <text evidence="1">The sequence shown here is derived from an EMBL/GenBank/DDBJ whole genome shotgun (WGS) entry which is preliminary data.</text>
</comment>
<reference evidence="1 3" key="1">
    <citation type="journal article" date="2020" name="Microorganisms">
        <title>Reliable Identification of Environmental Pseudomonas Isolates Using the rpoD Gene.</title>
        <authorList>
            <consortium name="The Broad Institute Genome Sequencing Platform"/>
            <person name="Girard L."/>
            <person name="Lood C."/>
            <person name="Rokni-Zadeh H."/>
            <person name="van Noort V."/>
            <person name="Lavigne R."/>
            <person name="De Mot R."/>
        </authorList>
    </citation>
    <scope>NUCLEOTIDE SEQUENCE</scope>
    <source>
        <strain evidence="1 3">SWRI153</strain>
    </source>
</reference>
<protein>
    <submittedName>
        <fullName evidence="1">Uncharacterized protein</fullName>
    </submittedName>
</protein>
<evidence type="ECO:0000313" key="3">
    <source>
        <dbReference type="Proteomes" id="UP000648816"/>
    </source>
</evidence>
<dbReference type="RefSeq" id="WP_186533245.1">
    <property type="nucleotide sequence ID" value="NZ_JABWQP020000011.1"/>
</dbReference>
<reference evidence="1" key="2">
    <citation type="submission" date="2020-07" db="EMBL/GenBank/DDBJ databases">
        <authorList>
            <person name="Lood C."/>
            <person name="Girard L."/>
        </authorList>
    </citation>
    <scope>NUCLEOTIDE SEQUENCE</scope>
    <source>
        <strain evidence="1">SWRI153</strain>
    </source>
</reference>
<evidence type="ECO:0000313" key="1">
    <source>
        <dbReference type="EMBL" id="MBC3343689.1"/>
    </source>
</evidence>
<dbReference type="AlphaFoldDB" id="A0A923JGP1"/>